<evidence type="ECO:0000256" key="1">
    <source>
        <dbReference type="ARBA" id="ARBA00007970"/>
    </source>
</evidence>
<organism evidence="7">
    <name type="scientific">Pseudomonas urmiensis</name>
    <dbReference type="NCBI Taxonomy" id="2745493"/>
    <lineage>
        <taxon>Bacteria</taxon>
        <taxon>Pseudomonadati</taxon>
        <taxon>Pseudomonadota</taxon>
        <taxon>Gammaproteobacteria</taxon>
        <taxon>Pseudomonadales</taxon>
        <taxon>Pseudomonadaceae</taxon>
        <taxon>Pseudomonas</taxon>
    </lineage>
</organism>
<dbReference type="InterPro" id="IPR004839">
    <property type="entry name" value="Aminotransferase_I/II_large"/>
</dbReference>
<feature type="chain" id="PRO_5036600170" evidence="5">
    <location>
        <begin position="26"/>
        <end position="363"/>
    </location>
</feature>
<evidence type="ECO:0000256" key="4">
    <source>
        <dbReference type="ARBA" id="ARBA00022898"/>
    </source>
</evidence>
<evidence type="ECO:0000256" key="5">
    <source>
        <dbReference type="SAM" id="SignalP"/>
    </source>
</evidence>
<dbReference type="InterPro" id="IPR015422">
    <property type="entry name" value="PyrdxlP-dep_Trfase_small"/>
</dbReference>
<gene>
    <name evidence="8" type="ORF">HU737_013510</name>
    <name evidence="7" type="ORF">HU737_12385</name>
</gene>
<keyword evidence="4" id="KW-0663">Pyridoxal phosphate</keyword>
<dbReference type="Gene3D" id="3.90.1150.10">
    <property type="entry name" value="Aspartate Aminotransferase, domain 1"/>
    <property type="match status" value="1"/>
</dbReference>
<evidence type="ECO:0000313" key="8">
    <source>
        <dbReference type="EMBL" id="MBV4536999.1"/>
    </source>
</evidence>
<dbReference type="GO" id="GO:0030170">
    <property type="term" value="F:pyridoxal phosphate binding"/>
    <property type="evidence" value="ECO:0007669"/>
    <property type="project" value="InterPro"/>
</dbReference>
<feature type="domain" description="Aminotransferase class I/classII large" evidence="6">
    <location>
        <begin position="61"/>
        <end position="356"/>
    </location>
</feature>
<dbReference type="Pfam" id="PF00155">
    <property type="entry name" value="Aminotran_1_2"/>
    <property type="match status" value="1"/>
</dbReference>
<sequence>MTDMTRRSLVGLGMALPLLGQMSWAAPRSPGTPAATRPVRINFNESPWGPSSAARQAMREGIEQCGRYPYDAQYRLIDQFAAQNALQADQVQVFCGSKLALQHAVMAFTGASSLVVPEPSYEAPVEAALSRGTEVHRVALDRHHAHDIQAMLAADQAPGLIYLCNPNNPTGTLTPRRDIERLLANKAKGSVVLVDEAYIHFSDAQSCIDLVKEHPELLVLRTFSKLYGMAGARLGLAIGQASLLQRLEVYDGENVAAAPTLLGALASLHDRQLVPERKAENARLRDATIAWLNQRGWRCTASQTNCFMIDLRGPGKPVIEGLAKEGVLIGRVWPSWPNWVRVSVGNEQDMLRFREAFAKVTVS</sequence>
<proteinExistence type="inferred from homology"/>
<dbReference type="InterPro" id="IPR015421">
    <property type="entry name" value="PyrdxlP-dep_Trfase_major"/>
</dbReference>
<evidence type="ECO:0000256" key="2">
    <source>
        <dbReference type="ARBA" id="ARBA00022576"/>
    </source>
</evidence>
<comment type="similarity">
    <text evidence="1">Belongs to the class-II pyridoxal-phosphate-dependent aminotransferase family. Histidinol-phosphate aminotransferase subfamily.</text>
</comment>
<name>A0A923G1V9_9PSED</name>
<dbReference type="GO" id="GO:0008483">
    <property type="term" value="F:transaminase activity"/>
    <property type="evidence" value="ECO:0007669"/>
    <property type="project" value="UniProtKB-KW"/>
</dbReference>
<accession>A0A923G1V9</accession>
<keyword evidence="5" id="KW-0732">Signal</keyword>
<dbReference type="NCBIfam" id="NF006580">
    <property type="entry name" value="PRK09105.1"/>
    <property type="match status" value="1"/>
</dbReference>
<keyword evidence="3" id="KW-0808">Transferase</keyword>
<protein>
    <submittedName>
        <fullName evidence="7">Pyridoxal phosphate-dependent aminotransferase</fullName>
    </submittedName>
</protein>
<dbReference type="CDD" id="cd00609">
    <property type="entry name" value="AAT_like"/>
    <property type="match status" value="1"/>
</dbReference>
<feature type="signal peptide" evidence="5">
    <location>
        <begin position="1"/>
        <end position="25"/>
    </location>
</feature>
<keyword evidence="2 7" id="KW-0032">Aminotransferase</keyword>
<dbReference type="EMBL" id="JABWRE010000007">
    <property type="protein sequence ID" value="MBC3441483.1"/>
    <property type="molecule type" value="Genomic_DNA"/>
</dbReference>
<dbReference type="PANTHER" id="PTHR43643:SF3">
    <property type="entry name" value="HISTIDINOL-PHOSPHATE AMINOTRANSFERASE"/>
    <property type="match status" value="1"/>
</dbReference>
<dbReference type="EMBL" id="JABWRE020000001">
    <property type="protein sequence ID" value="MBV4536999.1"/>
    <property type="molecule type" value="Genomic_DNA"/>
</dbReference>
<evidence type="ECO:0000256" key="3">
    <source>
        <dbReference type="ARBA" id="ARBA00022679"/>
    </source>
</evidence>
<dbReference type="PANTHER" id="PTHR43643">
    <property type="entry name" value="HISTIDINOL-PHOSPHATE AMINOTRANSFERASE 2"/>
    <property type="match status" value="1"/>
</dbReference>
<dbReference type="Gene3D" id="3.40.640.10">
    <property type="entry name" value="Type I PLP-dependent aspartate aminotransferase-like (Major domain)"/>
    <property type="match status" value="1"/>
</dbReference>
<reference evidence="7" key="1">
    <citation type="journal article" date="2020" name="Microorganisms">
        <title>Reliable Identification of Environmental Pseudomonas Isolates Using the rpoD Gene.</title>
        <authorList>
            <consortium name="The Broad Institute Genome Sequencing Platform"/>
            <person name="Girard L."/>
            <person name="Lood C."/>
            <person name="Rokni-Zadeh H."/>
            <person name="van Noort V."/>
            <person name="Lavigne R."/>
            <person name="De Mot R."/>
        </authorList>
    </citation>
    <scope>NUCLEOTIDE SEQUENCE</scope>
    <source>
        <strain evidence="7">SWRI10</strain>
    </source>
</reference>
<reference evidence="8" key="3">
    <citation type="submission" date="2021-06" db="EMBL/GenBank/DDBJ databases">
        <title>Updating the genus Pseudomonas: Description of 43 new species and partition of the Pseudomonas putida group.</title>
        <authorList>
            <person name="Girard L."/>
            <person name="Lood C."/>
            <person name="Vandamme P."/>
            <person name="Rokni-Zadeh H."/>
            <person name="Van Noort V."/>
            <person name="Hofte M."/>
            <person name="Lavigne R."/>
            <person name="De Mot R."/>
        </authorList>
    </citation>
    <scope>NUCLEOTIDE SEQUENCE</scope>
    <source>
        <strain evidence="8">SWRI10</strain>
    </source>
</reference>
<dbReference type="InterPro" id="IPR050106">
    <property type="entry name" value="HistidinolP_aminotransfase"/>
</dbReference>
<dbReference type="AlphaFoldDB" id="A0A923G1V9"/>
<dbReference type="Proteomes" id="UP000599879">
    <property type="component" value="Unassembled WGS sequence"/>
</dbReference>
<dbReference type="InterPro" id="IPR015424">
    <property type="entry name" value="PyrdxlP-dep_Trfase"/>
</dbReference>
<evidence type="ECO:0000259" key="6">
    <source>
        <dbReference type="Pfam" id="PF00155"/>
    </source>
</evidence>
<dbReference type="SUPFAM" id="SSF53383">
    <property type="entry name" value="PLP-dependent transferases"/>
    <property type="match status" value="1"/>
</dbReference>
<evidence type="ECO:0000313" key="7">
    <source>
        <dbReference type="EMBL" id="MBC3441483.1"/>
    </source>
</evidence>
<dbReference type="RefSeq" id="WP_186555042.1">
    <property type="nucleotide sequence ID" value="NZ_JABWRE020000001.1"/>
</dbReference>
<reference evidence="7" key="2">
    <citation type="submission" date="2020-07" db="EMBL/GenBank/DDBJ databases">
        <authorList>
            <person name="Lood C."/>
            <person name="Girard L."/>
        </authorList>
    </citation>
    <scope>NUCLEOTIDE SEQUENCE</scope>
    <source>
        <strain evidence="7">SWRI10</strain>
    </source>
</reference>
<comment type="caution">
    <text evidence="7">The sequence shown here is derived from an EMBL/GenBank/DDBJ whole genome shotgun (WGS) entry which is preliminary data.</text>
</comment>